<dbReference type="InterPro" id="IPR027434">
    <property type="entry name" value="Homing_endonucl"/>
</dbReference>
<accession>A0A1H7V5J5</accession>
<dbReference type="SUPFAM" id="SSF51294">
    <property type="entry name" value="Hedgehog/intein (Hint) domain"/>
    <property type="match status" value="1"/>
</dbReference>
<protein>
    <recommendedName>
        <fullName evidence="3">DOD-type homing endonuclease domain-containing protein</fullName>
    </recommendedName>
</protein>
<reference evidence="1 2" key="1">
    <citation type="submission" date="2016-10" db="EMBL/GenBank/DDBJ databases">
        <authorList>
            <person name="de Groot N.N."/>
        </authorList>
    </citation>
    <scope>NUCLEOTIDE SEQUENCE [LARGE SCALE GENOMIC DNA]</scope>
    <source>
        <strain evidence="1 2">CDM_5</strain>
    </source>
</reference>
<name>A0A1H7V5J5_HALLR</name>
<dbReference type="EMBL" id="FOAD01000017">
    <property type="protein sequence ID" value="SEM04329.1"/>
    <property type="molecule type" value="Genomic_DNA"/>
</dbReference>
<dbReference type="OrthoDB" id="350287at2157"/>
<sequence length="327" mass="36899">MSDPQSTENLVLTADLTWEPISDLEVGDEVASFSRFENTEPYQHSKLQTSTVSSVLVQTVEAVRIHTDRGSVVINANQRLFPEYHAHREASRFKTGHGIRFVARPELYVENQAYRFGYVHGVFAGDGCLFTNETTNHGTIRCQDEVIVKTVHSYAPPEYGLKLKKKTSDDLFEVRTTKGAEVDEIRLSYPIDESSVDNPDYCRGWLAGMFDTDGSFDGKTVRFCQKKAEQRGILKETLGVLGYDFAAEPEGIRVRGTGSRLQVLTEIRPQVHRKVRNYLDRSWKGTAKVHRVESLGEREITSLATDPGQTYIVDGFCAHDVRQLMLC</sequence>
<evidence type="ECO:0000313" key="2">
    <source>
        <dbReference type="Proteomes" id="UP000183894"/>
    </source>
</evidence>
<dbReference type="InterPro" id="IPR036844">
    <property type="entry name" value="Hint_dom_sf"/>
</dbReference>
<gene>
    <name evidence="1" type="ORF">SAMN04488691_11712</name>
</gene>
<dbReference type="AlphaFoldDB" id="A0A1H7V5J5"/>
<proteinExistence type="predicted"/>
<dbReference type="Proteomes" id="UP000183894">
    <property type="component" value="Unassembled WGS sequence"/>
</dbReference>
<dbReference type="Gene3D" id="3.10.28.10">
    <property type="entry name" value="Homing endonucleases"/>
    <property type="match status" value="1"/>
</dbReference>
<dbReference type="RefSeq" id="WP_139198506.1">
    <property type="nucleotide sequence ID" value="NZ_FOAD01000017.1"/>
</dbReference>
<organism evidence="1 2">
    <name type="scientific">Haloferax larsenii</name>
    <dbReference type="NCBI Taxonomy" id="302484"/>
    <lineage>
        <taxon>Archaea</taxon>
        <taxon>Methanobacteriati</taxon>
        <taxon>Methanobacteriota</taxon>
        <taxon>Stenosarchaea group</taxon>
        <taxon>Halobacteria</taxon>
        <taxon>Halobacteriales</taxon>
        <taxon>Haloferacaceae</taxon>
        <taxon>Haloferax</taxon>
    </lineage>
</organism>
<evidence type="ECO:0008006" key="3">
    <source>
        <dbReference type="Google" id="ProtNLM"/>
    </source>
</evidence>
<evidence type="ECO:0000313" key="1">
    <source>
        <dbReference type="EMBL" id="SEM04329.1"/>
    </source>
</evidence>
<dbReference type="SUPFAM" id="SSF55608">
    <property type="entry name" value="Homing endonucleases"/>
    <property type="match status" value="1"/>
</dbReference>